<dbReference type="NCBIfam" id="NF002181">
    <property type="entry name" value="PRK01024.1"/>
    <property type="match status" value="1"/>
</dbReference>
<evidence type="ECO:0000256" key="11">
    <source>
        <dbReference type="ARBA" id="ARBA00023053"/>
    </source>
</evidence>
<feature type="transmembrane region" description="Helical" evidence="16">
    <location>
        <begin position="465"/>
        <end position="483"/>
    </location>
</feature>
<keyword evidence="10 16" id="KW-0520">NAD</keyword>
<gene>
    <name evidence="16 17" type="primary">nqrB</name>
    <name evidence="17" type="ORF">DB43_GV00080</name>
</gene>
<evidence type="ECO:0000256" key="6">
    <source>
        <dbReference type="ARBA" id="ARBA00022643"/>
    </source>
</evidence>
<keyword evidence="3" id="KW-0997">Cell inner membrane</keyword>
<evidence type="ECO:0000256" key="13">
    <source>
        <dbReference type="ARBA" id="ARBA00023075"/>
    </source>
</evidence>
<feature type="transmembrane region" description="Helical" evidence="16">
    <location>
        <begin position="435"/>
        <end position="453"/>
    </location>
</feature>
<dbReference type="InterPro" id="IPR010966">
    <property type="entry name" value="NqrB"/>
</dbReference>
<keyword evidence="4 16" id="KW-0597">Phosphoprotein</keyword>
<comment type="similarity">
    <text evidence="16">Belongs to the NqrB/RnfD family.</text>
</comment>
<dbReference type="InterPro" id="IPR004338">
    <property type="entry name" value="NqrB/RnfD"/>
</dbReference>
<keyword evidence="17" id="KW-0560">Oxidoreductase</keyword>
<dbReference type="Proteomes" id="UP000031307">
    <property type="component" value="Unassembled WGS sequence"/>
</dbReference>
<evidence type="ECO:0000256" key="5">
    <source>
        <dbReference type="ARBA" id="ARBA00022630"/>
    </source>
</evidence>
<comment type="function">
    <text evidence="16">NQR complex catalyzes the reduction of ubiquinone-1 to ubiquinol by two successive reactions, coupled with the transport of Na(+) ions from the cytoplasm to the periplasm. NqrA to NqrE are probably involved in the second step, the conversion of ubisemiquinone to ubiquinol.</text>
</comment>
<keyword evidence="1 16" id="KW-0813">Transport</keyword>
<dbReference type="GO" id="GO:0022904">
    <property type="term" value="P:respiratory electron transport chain"/>
    <property type="evidence" value="ECO:0007669"/>
    <property type="project" value="InterPro"/>
</dbReference>
<feature type="transmembrane region" description="Helical" evidence="16">
    <location>
        <begin position="402"/>
        <end position="423"/>
    </location>
</feature>
<feature type="transmembrane region" description="Helical" evidence="16">
    <location>
        <begin position="67"/>
        <end position="84"/>
    </location>
</feature>
<feature type="modified residue" description="FMN phosphoryl threonine" evidence="16">
    <location>
        <position position="262"/>
    </location>
</feature>
<keyword evidence="9 16" id="KW-1133">Transmembrane helix</keyword>
<keyword evidence="7 16" id="KW-0812">Transmembrane</keyword>
<feature type="transmembrane region" description="Helical" evidence="16">
    <location>
        <begin position="165"/>
        <end position="184"/>
    </location>
</feature>
<dbReference type="GO" id="GO:0006814">
    <property type="term" value="P:sodium ion transport"/>
    <property type="evidence" value="ECO:0007669"/>
    <property type="project" value="UniProtKB-UniRule"/>
</dbReference>
<dbReference type="GO" id="GO:0055085">
    <property type="term" value="P:transmembrane transport"/>
    <property type="evidence" value="ECO:0007669"/>
    <property type="project" value="InterPro"/>
</dbReference>
<feature type="transmembrane region" description="Helical" evidence="16">
    <location>
        <begin position="376"/>
        <end position="395"/>
    </location>
</feature>
<comment type="cofactor">
    <cofactor evidence="16">
        <name>FMN</name>
        <dbReference type="ChEBI" id="CHEBI:58210"/>
    </cofactor>
</comment>
<keyword evidence="14 16" id="KW-0472">Membrane</keyword>
<evidence type="ECO:0000256" key="8">
    <source>
        <dbReference type="ARBA" id="ARBA00022967"/>
    </source>
</evidence>
<feature type="transmembrane region" description="Helical" evidence="16">
    <location>
        <begin position="132"/>
        <end position="153"/>
    </location>
</feature>
<organism evidence="17 18">
    <name type="scientific">Parachlamydia acanthamoebae</name>
    <dbReference type="NCBI Taxonomy" id="83552"/>
    <lineage>
        <taxon>Bacteria</taxon>
        <taxon>Pseudomonadati</taxon>
        <taxon>Chlamydiota</taxon>
        <taxon>Chlamydiia</taxon>
        <taxon>Parachlamydiales</taxon>
        <taxon>Parachlamydiaceae</taxon>
        <taxon>Parachlamydia</taxon>
    </lineage>
</organism>
<evidence type="ECO:0000256" key="2">
    <source>
        <dbReference type="ARBA" id="ARBA00022475"/>
    </source>
</evidence>
<dbReference type="PANTHER" id="PTHR30578">
    <property type="entry name" value="ELECTRON TRANSPORT COMPLEX PROTEIN RNFD"/>
    <property type="match status" value="1"/>
</dbReference>
<keyword evidence="2 16" id="KW-1003">Cell membrane</keyword>
<keyword evidence="13 16" id="KW-0830">Ubiquinone</keyword>
<evidence type="ECO:0000256" key="12">
    <source>
        <dbReference type="ARBA" id="ARBA00023065"/>
    </source>
</evidence>
<dbReference type="GO" id="GO:0005886">
    <property type="term" value="C:plasma membrane"/>
    <property type="evidence" value="ECO:0007669"/>
    <property type="project" value="UniProtKB-SubCell"/>
</dbReference>
<feature type="transmembrane region" description="Helical" evidence="16">
    <location>
        <begin position="489"/>
        <end position="508"/>
    </location>
</feature>
<dbReference type="HAMAP" id="MF_00426">
    <property type="entry name" value="NqrB"/>
    <property type="match status" value="1"/>
</dbReference>
<comment type="caution">
    <text evidence="17">The sequence shown here is derived from an EMBL/GenBank/DDBJ whole genome shotgun (WGS) entry which is preliminary data.</text>
</comment>
<keyword evidence="5 16" id="KW-0285">Flavoprotein</keyword>
<evidence type="ECO:0000256" key="9">
    <source>
        <dbReference type="ARBA" id="ARBA00022989"/>
    </source>
</evidence>
<evidence type="ECO:0000256" key="7">
    <source>
        <dbReference type="ARBA" id="ARBA00022692"/>
    </source>
</evidence>
<keyword evidence="12 16" id="KW-0406">Ion transport</keyword>
<evidence type="ECO:0000256" key="15">
    <source>
        <dbReference type="ARBA" id="ARBA00023201"/>
    </source>
</evidence>
<evidence type="ECO:0000256" key="16">
    <source>
        <dbReference type="HAMAP-Rule" id="MF_00426"/>
    </source>
</evidence>
<keyword evidence="11 16" id="KW-0915">Sodium</keyword>
<dbReference type="PANTHER" id="PTHR30578:SF1">
    <property type="entry name" value="NA(+)-TRANSLOCATING NADH-QUINONE REDUCTASE SUBUNIT B"/>
    <property type="match status" value="1"/>
</dbReference>
<comment type="subunit">
    <text evidence="16">Composed of six subunits; NqrA, NqrB, NqrC, NqrD, NqrE and NqrF.</text>
</comment>
<dbReference type="GO" id="GO:0010181">
    <property type="term" value="F:FMN binding"/>
    <property type="evidence" value="ECO:0007669"/>
    <property type="project" value="InterPro"/>
</dbReference>
<evidence type="ECO:0000313" key="17">
    <source>
        <dbReference type="EMBL" id="KIA77058.1"/>
    </source>
</evidence>
<dbReference type="NCBIfam" id="TIGR01937">
    <property type="entry name" value="nqrB"/>
    <property type="match status" value="1"/>
</dbReference>
<reference evidence="17 18" key="1">
    <citation type="journal article" date="2014" name="Mol. Biol. Evol.">
        <title>Massive expansion of Ubiquitination-related gene families within the Chlamydiae.</title>
        <authorList>
            <person name="Domman D."/>
            <person name="Collingro A."/>
            <person name="Lagkouvardos I."/>
            <person name="Gehre L."/>
            <person name="Weinmaier T."/>
            <person name="Rattei T."/>
            <person name="Subtil A."/>
            <person name="Horn M."/>
        </authorList>
    </citation>
    <scope>NUCLEOTIDE SEQUENCE [LARGE SCALE GENOMIC DNA]</scope>
    <source>
        <strain evidence="17 18">OEW1</strain>
    </source>
</reference>
<protein>
    <recommendedName>
        <fullName evidence="16">Na(+)-translocating NADH-quinone reductase subunit B</fullName>
        <shortName evidence="16">Na(+)-NQR subunit B</shortName>
        <shortName evidence="16">Na(+)-translocating NQR subunit B</shortName>
        <ecNumber evidence="16">7.2.1.1</ecNumber>
    </recommendedName>
    <alternativeName>
        <fullName evidence="16">NQR complex subunit B</fullName>
    </alternativeName>
    <alternativeName>
        <fullName evidence="16">NQR-1 subunit B</fullName>
    </alternativeName>
</protein>
<dbReference type="EC" id="7.2.1.1" evidence="16"/>
<name>A0A0C1EAG4_9BACT</name>
<evidence type="ECO:0000256" key="14">
    <source>
        <dbReference type="ARBA" id="ARBA00023136"/>
    </source>
</evidence>
<evidence type="ECO:0000256" key="1">
    <source>
        <dbReference type="ARBA" id="ARBA00022448"/>
    </source>
</evidence>
<evidence type="ECO:0000256" key="3">
    <source>
        <dbReference type="ARBA" id="ARBA00022519"/>
    </source>
</evidence>
<comment type="subcellular location">
    <subcellularLocation>
        <location evidence="16">Cell membrane</location>
        <topology evidence="16">Multi-pass membrane protein</topology>
    </subcellularLocation>
</comment>
<evidence type="ECO:0000313" key="18">
    <source>
        <dbReference type="Proteomes" id="UP000031307"/>
    </source>
</evidence>
<dbReference type="AlphaFoldDB" id="A0A0C1EAG4"/>
<evidence type="ECO:0000256" key="4">
    <source>
        <dbReference type="ARBA" id="ARBA00022553"/>
    </source>
</evidence>
<comment type="catalytic activity">
    <reaction evidence="16">
        <text>a ubiquinone + n Na(+)(in) + NADH + H(+) = a ubiquinol + n Na(+)(out) + NAD(+)</text>
        <dbReference type="Rhea" id="RHEA:47748"/>
        <dbReference type="Rhea" id="RHEA-COMP:9565"/>
        <dbReference type="Rhea" id="RHEA-COMP:9566"/>
        <dbReference type="ChEBI" id="CHEBI:15378"/>
        <dbReference type="ChEBI" id="CHEBI:16389"/>
        <dbReference type="ChEBI" id="CHEBI:17976"/>
        <dbReference type="ChEBI" id="CHEBI:29101"/>
        <dbReference type="ChEBI" id="CHEBI:57540"/>
        <dbReference type="ChEBI" id="CHEBI:57945"/>
        <dbReference type="EC" id="7.2.1.1"/>
    </reaction>
</comment>
<keyword evidence="8 16" id="KW-1278">Translocase</keyword>
<sequence>MRLKKLKSETILMLRKFLDYQLSLAEKGKPLHPIRPLITAGDTFLYEAPCNTKVGPHIRDAIDVKRWMLIVVFALIPCILMAIWNTGLQSFVYSSGNYQLMNEFLSSSTSFQGYFDFALKDNRYLTILKEGLYALLPQALIAYAVGGLWEGIFACVRQHEISEGFLVTGILYALILPPTLPYWMTAVGVSVGIIFAKEVFGGSGMNIVNPALACRAFLFFTYPGRMSGNVWVGTDATKVRESLIAMNQDSKASTLDGYTQATPLAKFNVTPEIKRIHVDAIATNNLGQNVNTYPTIQEKFAEWNAHSANQATLGELSQEQMKNFVTSPLTEGGLGLSPGYYEDAYQFSALDHGIGSTNNDWGFFFGNKLGCMGETSTLACILGAILLIYTGVGAWRTMVAMALGMYLTALFFEFGSSFFAGAQGSWAPATFGFPAYKHLLLGGAAFGIVFMATDPVSSPSLDSAKWIYGLFCGIVTMLIRVVNPAYPEGVMLAILMGNVFAPLFDYYAARFYRKRRLSHVPSST</sequence>
<keyword evidence="6 16" id="KW-0288">FMN</keyword>
<dbReference type="PATRIC" id="fig|83552.4.peg.1760"/>
<accession>A0A0C1EAG4</accession>
<proteinExistence type="inferred from homology"/>
<evidence type="ECO:0000256" key="10">
    <source>
        <dbReference type="ARBA" id="ARBA00023027"/>
    </source>
</evidence>
<dbReference type="GO" id="GO:0016655">
    <property type="term" value="F:oxidoreductase activity, acting on NAD(P)H, quinone or similar compound as acceptor"/>
    <property type="evidence" value="ECO:0007669"/>
    <property type="project" value="UniProtKB-UniRule"/>
</dbReference>
<dbReference type="Pfam" id="PF03116">
    <property type="entry name" value="NQR2_RnfD_RnfE"/>
    <property type="match status" value="1"/>
</dbReference>
<dbReference type="EMBL" id="JSAM01000091">
    <property type="protein sequence ID" value="KIA77058.1"/>
    <property type="molecule type" value="Genomic_DNA"/>
</dbReference>
<keyword evidence="15 16" id="KW-0739">Sodium transport</keyword>